<evidence type="ECO:0000313" key="4">
    <source>
        <dbReference type="Proteomes" id="UP000198520"/>
    </source>
</evidence>
<dbReference type="AlphaFoldDB" id="A0A1I2CDJ0"/>
<name>A0A1I2CDJ0_9MICO</name>
<dbReference type="Gene3D" id="3.40.190.10">
    <property type="entry name" value="Periplasmic binding protein-like II"/>
    <property type="match status" value="2"/>
</dbReference>
<sequence>MHAWNRRRTLAVTLGLTGALALTACGADGPASSPTATGSAPADPVVVTLVSHDSFSLSEADTAALAEQGIEVEHVKIGDGGTLVNQLVLTKDAPLGDVVYGIDNTFASRAVDAGVFEPYTSPSLPEGAQGALIGDALTPVDQGDVCINVDDAWFAEQGLEAPTTLDQLADEDYRDLLVVTNPATSTPGLGFLLATIGAYGEDGYLAYWQSLVDNGLKVVDSWEDAYYTDFTQGEGTRPLVLSYGSSPAYTLADDGSSTTSAMLGTCFRQVEYAGILQGQDAGEAAQLVIEHLLSDEFQRALPENVYMYPVADVPLPEPFEQHAALAPDPITLDPATITANRDDWIQAWSDAVLG</sequence>
<evidence type="ECO:0000313" key="3">
    <source>
        <dbReference type="EMBL" id="SFE66429.1"/>
    </source>
</evidence>
<protein>
    <submittedName>
        <fullName evidence="3">Thiamine transport system substrate-binding protein</fullName>
    </submittedName>
</protein>
<accession>A0A1I2CDJ0</accession>
<dbReference type="PROSITE" id="PS51257">
    <property type="entry name" value="PROKAR_LIPOPROTEIN"/>
    <property type="match status" value="1"/>
</dbReference>
<dbReference type="RefSeq" id="WP_093374148.1">
    <property type="nucleotide sequence ID" value="NZ_BNAN01000001.1"/>
</dbReference>
<dbReference type="STRING" id="285351.SAMN04488035_0084"/>
<dbReference type="Pfam" id="PF13343">
    <property type="entry name" value="SBP_bac_6"/>
    <property type="match status" value="1"/>
</dbReference>
<feature type="chain" id="PRO_5039253862" evidence="2">
    <location>
        <begin position="27"/>
        <end position="354"/>
    </location>
</feature>
<proteinExistence type="predicted"/>
<keyword evidence="4" id="KW-1185">Reference proteome</keyword>
<dbReference type="GO" id="GO:0015888">
    <property type="term" value="P:thiamine transport"/>
    <property type="evidence" value="ECO:0007669"/>
    <property type="project" value="InterPro"/>
</dbReference>
<dbReference type="OrthoDB" id="5412681at2"/>
<organism evidence="3 4">
    <name type="scientific">Flavimobilis marinus</name>
    <dbReference type="NCBI Taxonomy" id="285351"/>
    <lineage>
        <taxon>Bacteria</taxon>
        <taxon>Bacillati</taxon>
        <taxon>Actinomycetota</taxon>
        <taxon>Actinomycetes</taxon>
        <taxon>Micrococcales</taxon>
        <taxon>Jonesiaceae</taxon>
        <taxon>Flavimobilis</taxon>
    </lineage>
</organism>
<evidence type="ECO:0000256" key="2">
    <source>
        <dbReference type="SAM" id="SignalP"/>
    </source>
</evidence>
<feature type="signal peptide" evidence="2">
    <location>
        <begin position="1"/>
        <end position="26"/>
    </location>
</feature>
<dbReference type="GO" id="GO:0030976">
    <property type="term" value="F:thiamine pyrophosphate binding"/>
    <property type="evidence" value="ECO:0007669"/>
    <property type="project" value="TreeGrafter"/>
</dbReference>
<dbReference type="PANTHER" id="PTHR30006">
    <property type="entry name" value="THIAMINE-BINDING PERIPLASMIC PROTEIN-RELATED"/>
    <property type="match status" value="1"/>
</dbReference>
<evidence type="ECO:0000256" key="1">
    <source>
        <dbReference type="ARBA" id="ARBA00022729"/>
    </source>
</evidence>
<gene>
    <name evidence="3" type="ORF">SAMN04488035_0084</name>
</gene>
<dbReference type="GO" id="GO:0030975">
    <property type="term" value="F:thiamine binding"/>
    <property type="evidence" value="ECO:0007669"/>
    <property type="project" value="InterPro"/>
</dbReference>
<dbReference type="EMBL" id="FONZ01000001">
    <property type="protein sequence ID" value="SFE66429.1"/>
    <property type="molecule type" value="Genomic_DNA"/>
</dbReference>
<dbReference type="NCBIfam" id="TIGR01254">
    <property type="entry name" value="sfuA"/>
    <property type="match status" value="1"/>
</dbReference>
<dbReference type="GO" id="GO:0030288">
    <property type="term" value="C:outer membrane-bounded periplasmic space"/>
    <property type="evidence" value="ECO:0007669"/>
    <property type="project" value="TreeGrafter"/>
</dbReference>
<keyword evidence="1 2" id="KW-0732">Signal</keyword>
<dbReference type="InterPro" id="IPR005948">
    <property type="entry name" value="ThiB-like"/>
</dbReference>
<dbReference type="Proteomes" id="UP000198520">
    <property type="component" value="Unassembled WGS sequence"/>
</dbReference>
<dbReference type="SUPFAM" id="SSF53850">
    <property type="entry name" value="Periplasmic binding protein-like II"/>
    <property type="match status" value="1"/>
</dbReference>
<dbReference type="PANTHER" id="PTHR30006:SF2">
    <property type="entry name" value="ABC TRANSPORTER SUBSTRATE-BINDING PROTEIN"/>
    <property type="match status" value="1"/>
</dbReference>
<reference evidence="4" key="1">
    <citation type="submission" date="2016-10" db="EMBL/GenBank/DDBJ databases">
        <authorList>
            <person name="Varghese N."/>
            <person name="Submissions S."/>
        </authorList>
    </citation>
    <scope>NUCLEOTIDE SEQUENCE [LARGE SCALE GENOMIC DNA]</scope>
    <source>
        <strain evidence="4">DSM 19083</strain>
    </source>
</reference>